<protein>
    <recommendedName>
        <fullName evidence="9">Nucleoporin Pom152</fullName>
    </recommendedName>
</protein>
<evidence type="ECO:0000259" key="3">
    <source>
        <dbReference type="Pfam" id="PF24097"/>
    </source>
</evidence>
<evidence type="ECO:0000259" key="6">
    <source>
        <dbReference type="Pfam" id="PF24527"/>
    </source>
</evidence>
<feature type="domain" description="Nucleoporin POM152 Ig-like" evidence="4">
    <location>
        <begin position="1157"/>
        <end position="1242"/>
    </location>
</feature>
<dbReference type="EMBL" id="MU001638">
    <property type="protein sequence ID" value="KAF2481441.1"/>
    <property type="molecule type" value="Genomic_DNA"/>
</dbReference>
<dbReference type="InterPro" id="IPR056542">
    <property type="entry name" value="Ig-like_POM152_1st"/>
</dbReference>
<dbReference type="Pfam" id="PF23664">
    <property type="entry name" value="Ig_Pom152"/>
    <property type="match status" value="2"/>
</dbReference>
<feature type="domain" description="Nucleoporin POM152 Ig-like" evidence="4">
    <location>
        <begin position="456"/>
        <end position="553"/>
    </location>
</feature>
<dbReference type="Pfam" id="PF24519">
    <property type="entry name" value="Ig-like_Pom152_1"/>
    <property type="match status" value="1"/>
</dbReference>
<evidence type="ECO:0008006" key="9">
    <source>
        <dbReference type="Google" id="ProtNLM"/>
    </source>
</evidence>
<dbReference type="OrthoDB" id="5529162at2759"/>
<dbReference type="GO" id="GO:0070762">
    <property type="term" value="C:nuclear pore transmembrane ring"/>
    <property type="evidence" value="ECO:0007669"/>
    <property type="project" value="TreeGrafter"/>
</dbReference>
<dbReference type="InterPro" id="IPR056543">
    <property type="entry name" value="Ig-like_POM152_9th"/>
</dbReference>
<dbReference type="InterPro" id="IPR056541">
    <property type="entry name" value="Ig-like_POM152"/>
</dbReference>
<dbReference type="InterPro" id="IPR056544">
    <property type="entry name" value="Ig_POM152"/>
</dbReference>
<dbReference type="InterPro" id="IPR056540">
    <property type="entry name" value="TMD_POM152"/>
</dbReference>
<dbReference type="Pfam" id="PF24097">
    <property type="entry name" value="TMD_POM152"/>
    <property type="match status" value="1"/>
</dbReference>
<name>A0A6A6PP23_9PEZI</name>
<dbReference type="GeneID" id="54475224"/>
<evidence type="ECO:0000313" key="8">
    <source>
        <dbReference type="Proteomes" id="UP000799767"/>
    </source>
</evidence>
<evidence type="ECO:0000259" key="2">
    <source>
        <dbReference type="Pfam" id="PF23664"/>
    </source>
</evidence>
<feature type="domain" description="Nucleoporin POM152 N-terminal transmembrane" evidence="3">
    <location>
        <begin position="64"/>
        <end position="149"/>
    </location>
</feature>
<sequence length="1261" mass="139697">MDQTPRLRSAYPATPQTSRRPPRFLGSPQDTKRGSAPLRNIPPVKPAFSQSTSVDPLIPEHILDAPTQRLFVVSAAVALWTWRLFDWGTLSEAEEQSLWLFMKWVIIDGLFLFGLPALRIPWLEWSPSTMLMLFGSHALVDGMLMFRIPLPIAPAFAAVGRSVWGAYELAVNEHNVNPDSVKFNESLILGRQIIHILPEGSAILNPNKQVYCIDTTRTEAKLPIRINSTNPISMDLLRTDLDTQANETIHITKAQIKTMHKEASRLNSYSDKEFEPKTLYFSVKKPGLYVLSKVIDESNLEVARKQLAHTVVVSCPKAEVRPSTPNQCKGELSKVEIEVTGAPPLTLKYRKVVNRSPQDATLENILPDDYASPWAKHDQGALILPNKVDTIWAKSHQISVPLAESLSSAGNWSYSIEEVRDAFGNTVTYTRKDHEEQQRQLAKGSVLHQVINVHERPIVTLHGCSPQRPLKVAKGKKTKLPLRLGSTGKGEISEPYDIDYVFTPDDDKLSAKEKSFKGVTGANQQEIQEPGLYALTGVSTRFCSGEVLEPASCILQVPPQPQLALTTEEIFDKCAGSPIGLQVDLDLVGTPPFEVHYRMTRIGSGVETKDVLRFPESRAQFKLIPKQAGQHRYDFLEISDAVYQRQRLSGISLDQTVKPSASADFVNASERKLACIDEAVSLDVALQGDGPFHIEYEILHNGRRVKRELSDVTEQQIKISTDPLTEGGDYTLALVSVTDQSGCKEFLKSESRISVRHQKPRVGFKAVDGQRAISALEGKAVDLPLRLEGGDGPWSVTYVDKSGHERGIHVKNANDRVTVAHEGTYELTSVRDGTCPGVVDEAAKDFEVSWIPRPELRIASTDIAERKGGTIVKADVCEGDEDAVEVLFKGSPPYSANYQLHVQPLKGSMSPKDLSLRAVQNVATLRMDTKLAGLYEYRFNKLEDSHYQHSSKHFSPLTVRQRVQPRPSVAFSSPEKTYRFCSTESDGEQVIPITLYGVPPFDVEIEIKHHGTARPETVALTGITETSHNIRIPHSRLQKGKSAVSLRRVSDGRGCIRSLDSTTPHVQISVHDAPTISPLEAQTDFCVGDRINFALSGVAPFNVFYSFEGAARKAVANSATFRRLAEKPGTLVVTGVQDDASQCKATTNITKNIHSLPSVRVSNGRDSYVDIHEGGEAEILFEFGGVPPFEFTYTRSANTDKYGRSGKVLDTRSEHSEGHSLRIRAHEEGTYEVVSIKDRFCSYTKPGVKMAGKEKQKKLGY</sequence>
<keyword evidence="8" id="KW-1185">Reference proteome</keyword>
<feature type="domain" description="Nucleoporin POM152 immunoglobulin-like" evidence="2">
    <location>
        <begin position="558"/>
        <end position="662"/>
    </location>
</feature>
<dbReference type="PANTHER" id="PTHR28206:SF1">
    <property type="entry name" value="NUCLEOPORIN POM152"/>
    <property type="match status" value="1"/>
</dbReference>
<evidence type="ECO:0000256" key="1">
    <source>
        <dbReference type="SAM" id="MobiDB-lite"/>
    </source>
</evidence>
<dbReference type="AlphaFoldDB" id="A0A6A6PP23"/>
<feature type="domain" description="Nucleoporin POM152 first Ig-like" evidence="5">
    <location>
        <begin position="201"/>
        <end position="311"/>
    </location>
</feature>
<proteinExistence type="predicted"/>
<feature type="domain" description="Nucleoporin POM152 ninth Ig-like" evidence="6">
    <location>
        <begin position="1074"/>
        <end position="1151"/>
    </location>
</feature>
<feature type="region of interest" description="Disordered" evidence="1">
    <location>
        <begin position="1"/>
        <end position="40"/>
    </location>
</feature>
<dbReference type="GO" id="GO:0006606">
    <property type="term" value="P:protein import into nucleus"/>
    <property type="evidence" value="ECO:0007669"/>
    <property type="project" value="TreeGrafter"/>
</dbReference>
<dbReference type="Proteomes" id="UP000799767">
    <property type="component" value="Unassembled WGS sequence"/>
</dbReference>
<dbReference type="RefSeq" id="XP_033588011.1">
    <property type="nucleotide sequence ID" value="XM_033734222.1"/>
</dbReference>
<dbReference type="GO" id="GO:0017056">
    <property type="term" value="F:structural constituent of nuclear pore"/>
    <property type="evidence" value="ECO:0007669"/>
    <property type="project" value="InterPro"/>
</dbReference>
<dbReference type="Pfam" id="PF24527">
    <property type="entry name" value="Ig-like_Pom152_9"/>
    <property type="match status" value="1"/>
</dbReference>
<accession>A0A6A6PP23</accession>
<reference evidence="7" key="1">
    <citation type="journal article" date="2020" name="Stud. Mycol.">
        <title>101 Dothideomycetes genomes: a test case for predicting lifestyles and emergence of pathogens.</title>
        <authorList>
            <person name="Haridas S."/>
            <person name="Albert R."/>
            <person name="Binder M."/>
            <person name="Bloem J."/>
            <person name="Labutti K."/>
            <person name="Salamov A."/>
            <person name="Andreopoulos B."/>
            <person name="Baker S."/>
            <person name="Barry K."/>
            <person name="Bills G."/>
            <person name="Bluhm B."/>
            <person name="Cannon C."/>
            <person name="Castanera R."/>
            <person name="Culley D."/>
            <person name="Daum C."/>
            <person name="Ezra D."/>
            <person name="Gonzalez J."/>
            <person name="Henrissat B."/>
            <person name="Kuo A."/>
            <person name="Liang C."/>
            <person name="Lipzen A."/>
            <person name="Lutzoni F."/>
            <person name="Magnuson J."/>
            <person name="Mondo S."/>
            <person name="Nolan M."/>
            <person name="Ohm R."/>
            <person name="Pangilinan J."/>
            <person name="Park H.-J."/>
            <person name="Ramirez L."/>
            <person name="Alfaro M."/>
            <person name="Sun H."/>
            <person name="Tritt A."/>
            <person name="Yoshinaga Y."/>
            <person name="Zwiers L.-H."/>
            <person name="Turgeon B."/>
            <person name="Goodwin S."/>
            <person name="Spatafora J."/>
            <person name="Crous P."/>
            <person name="Grigoriev I."/>
        </authorList>
    </citation>
    <scope>NUCLEOTIDE SEQUENCE</scope>
    <source>
        <strain evidence="7">CBS 113389</strain>
    </source>
</reference>
<gene>
    <name evidence="7" type="ORF">BDY17DRAFT_301351</name>
</gene>
<feature type="domain" description="Nucleoporin POM152 Ig-like" evidence="4">
    <location>
        <begin position="759"/>
        <end position="844"/>
    </location>
</feature>
<dbReference type="GO" id="GO:0006999">
    <property type="term" value="P:nuclear pore organization"/>
    <property type="evidence" value="ECO:0007669"/>
    <property type="project" value="TreeGrafter"/>
</dbReference>
<evidence type="ECO:0000313" key="7">
    <source>
        <dbReference type="EMBL" id="KAF2481441.1"/>
    </source>
</evidence>
<dbReference type="PANTHER" id="PTHR28206">
    <property type="entry name" value="NUCLEOPORIN POM152"/>
    <property type="match status" value="1"/>
</dbReference>
<feature type="domain" description="Nucleoporin POM152 immunoglobulin-like" evidence="2">
    <location>
        <begin position="874"/>
        <end position="965"/>
    </location>
</feature>
<dbReference type="InterPro" id="IPR037701">
    <property type="entry name" value="Pom152"/>
</dbReference>
<evidence type="ECO:0000259" key="4">
    <source>
        <dbReference type="Pfam" id="PF24312"/>
    </source>
</evidence>
<evidence type="ECO:0000259" key="5">
    <source>
        <dbReference type="Pfam" id="PF24519"/>
    </source>
</evidence>
<dbReference type="Pfam" id="PF24312">
    <property type="entry name" value="Ig-like_POM152"/>
    <property type="match status" value="3"/>
</dbReference>
<organism evidence="7 8">
    <name type="scientific">Neohortaea acidophila</name>
    <dbReference type="NCBI Taxonomy" id="245834"/>
    <lineage>
        <taxon>Eukaryota</taxon>
        <taxon>Fungi</taxon>
        <taxon>Dikarya</taxon>
        <taxon>Ascomycota</taxon>
        <taxon>Pezizomycotina</taxon>
        <taxon>Dothideomycetes</taxon>
        <taxon>Dothideomycetidae</taxon>
        <taxon>Mycosphaerellales</taxon>
        <taxon>Teratosphaeriaceae</taxon>
        <taxon>Neohortaea</taxon>
    </lineage>
</organism>